<dbReference type="RefSeq" id="WP_379667113.1">
    <property type="nucleotide sequence ID" value="NZ_JBHULH010000009.1"/>
</dbReference>
<organism evidence="1 2">
    <name type="scientific">Pseudotenacibaculum haliotis</name>
    <dbReference type="NCBI Taxonomy" id="1862138"/>
    <lineage>
        <taxon>Bacteria</taxon>
        <taxon>Pseudomonadati</taxon>
        <taxon>Bacteroidota</taxon>
        <taxon>Flavobacteriia</taxon>
        <taxon>Flavobacteriales</taxon>
        <taxon>Flavobacteriaceae</taxon>
        <taxon>Pseudotenacibaculum</taxon>
    </lineage>
</organism>
<evidence type="ECO:0008006" key="3">
    <source>
        <dbReference type="Google" id="ProtNLM"/>
    </source>
</evidence>
<protein>
    <recommendedName>
        <fullName evidence="3">Peptidyl-prolyl cis-trans isomerase</fullName>
    </recommendedName>
</protein>
<name>A0ABW5LWF3_9FLAO</name>
<accession>A0ABW5LWF3</accession>
<evidence type="ECO:0000313" key="2">
    <source>
        <dbReference type="Proteomes" id="UP001597508"/>
    </source>
</evidence>
<reference evidence="2" key="1">
    <citation type="journal article" date="2019" name="Int. J. Syst. Evol. Microbiol.">
        <title>The Global Catalogue of Microorganisms (GCM) 10K type strain sequencing project: providing services to taxonomists for standard genome sequencing and annotation.</title>
        <authorList>
            <consortium name="The Broad Institute Genomics Platform"/>
            <consortium name="The Broad Institute Genome Sequencing Center for Infectious Disease"/>
            <person name="Wu L."/>
            <person name="Ma J."/>
        </authorList>
    </citation>
    <scope>NUCLEOTIDE SEQUENCE [LARGE SCALE GENOMIC DNA]</scope>
    <source>
        <strain evidence="2">KCTC 52127</strain>
    </source>
</reference>
<gene>
    <name evidence="1" type="ORF">ACFSRZ_13600</name>
</gene>
<dbReference type="EMBL" id="JBHULH010000009">
    <property type="protein sequence ID" value="MFD2568406.1"/>
    <property type="molecule type" value="Genomic_DNA"/>
</dbReference>
<keyword evidence="2" id="KW-1185">Reference proteome</keyword>
<sequence>MKKYLVILVVFLWASCEFLGIEKKEVSTRKPIASVYNQNLYKEDIVDLLPKNIDRKDSLVLVRSIINSWATKQLLSRKAEENNTQSDNSEITKLVRDYRQALLINGYKERLIKQQLDTLVEEKEISDYYNANSKNFKLNEELLEVRYLHFAEDLLDKKEVVKLFRSGSLEDLEELEMKQLSFKSMLLNDSTWTPLENVLLKTSFSRENLLKKTKFLQKEDSLGVYLVAIKDVLKRNDIAPMSYVKPTIKQMILHQRKLQLIRDIEKIIVKDAIQNKSFKIH</sequence>
<proteinExistence type="predicted"/>
<dbReference type="Proteomes" id="UP001597508">
    <property type="component" value="Unassembled WGS sequence"/>
</dbReference>
<evidence type="ECO:0000313" key="1">
    <source>
        <dbReference type="EMBL" id="MFD2568406.1"/>
    </source>
</evidence>
<dbReference type="PROSITE" id="PS51257">
    <property type="entry name" value="PROKAR_LIPOPROTEIN"/>
    <property type="match status" value="1"/>
</dbReference>
<comment type="caution">
    <text evidence="1">The sequence shown here is derived from an EMBL/GenBank/DDBJ whole genome shotgun (WGS) entry which is preliminary data.</text>
</comment>